<dbReference type="AlphaFoldDB" id="A0A1X6X2B9"/>
<protein>
    <submittedName>
        <fullName evidence="3">D-aspartate ligase</fullName>
        <ecNumber evidence="3">6.3.1.12</ecNumber>
    </submittedName>
</protein>
<dbReference type="Proteomes" id="UP000195981">
    <property type="component" value="Unassembled WGS sequence"/>
</dbReference>
<evidence type="ECO:0000313" key="4">
    <source>
        <dbReference type="Proteomes" id="UP000195981"/>
    </source>
</evidence>
<gene>
    <name evidence="3" type="ORF">FM110_07115</name>
</gene>
<keyword evidence="4" id="KW-1185">Reference proteome</keyword>
<dbReference type="InterPro" id="IPR011761">
    <property type="entry name" value="ATP-grasp"/>
</dbReference>
<keyword evidence="3" id="KW-0436">Ligase</keyword>
<dbReference type="Gene3D" id="3.30.470.20">
    <property type="entry name" value="ATP-grasp fold, B domain"/>
    <property type="match status" value="1"/>
</dbReference>
<dbReference type="PROSITE" id="PS50975">
    <property type="entry name" value="ATP_GRASP"/>
    <property type="match status" value="1"/>
</dbReference>
<evidence type="ECO:0000313" key="3">
    <source>
        <dbReference type="EMBL" id="SLM91847.1"/>
    </source>
</evidence>
<dbReference type="SUPFAM" id="SSF56059">
    <property type="entry name" value="Glutathione synthetase ATP-binding domain-like"/>
    <property type="match status" value="1"/>
</dbReference>
<feature type="domain" description="ATP-grasp" evidence="2">
    <location>
        <begin position="142"/>
        <end position="343"/>
    </location>
</feature>
<accession>A0A1X6X2B9</accession>
<reference evidence="3 4" key="1">
    <citation type="submission" date="2017-02" db="EMBL/GenBank/DDBJ databases">
        <authorList>
            <person name="Peterson S.W."/>
        </authorList>
    </citation>
    <scope>NUCLEOTIDE SEQUENCE [LARGE SCALE GENOMIC DNA]</scope>
    <source>
        <strain evidence="3 4">CIP104813</strain>
    </source>
</reference>
<dbReference type="InterPro" id="IPR005479">
    <property type="entry name" value="CPAse_ATP-bd"/>
</dbReference>
<organism evidence="3 4">
    <name type="scientific">Brachybacterium nesterenkovii</name>
    <dbReference type="NCBI Taxonomy" id="47847"/>
    <lineage>
        <taxon>Bacteria</taxon>
        <taxon>Bacillati</taxon>
        <taxon>Actinomycetota</taxon>
        <taxon>Actinomycetes</taxon>
        <taxon>Micrococcales</taxon>
        <taxon>Dermabacteraceae</taxon>
        <taxon>Brachybacterium</taxon>
    </lineage>
</organism>
<name>A0A1X6X2B9_9MICO</name>
<sequence>MTSATVPSAEPTPARGLPDVEVVLLGGDIGIYALARAFHEEYGTVSTVVTRQVSGPVADSRILRTREVGMGASDEQLVSALLAAGREIRERRGADVPIILLANADWLVVLMSENREALGEVFVLPILAPETLEAVSDKAEFTRLCTEIGVPTPRTIIIDFSGEGPTPVPEIDLPYPVVAKTSRSSAYSRVSFAGKKKVYEIASLAELEELVRTLDAAGFDDRFVVQEMVGGDDTAMRSITAYVDSRGEVTLLGGAHVLLEEHTPGALGNPAAMITTDQGEIAEQSVAFLQHTGYRGYANFDVKVDPKDGVAKFFEVNPRIGRNNVYMTAAGANVARAVVADVVEQRAIERITPQREILYSIVPKPLLWRYITDPALLRRVKAIAKGATVHPLLYGPEGLGRRKYVALAMVNQVRKFLRHYPKPTTDGF</sequence>
<dbReference type="OrthoDB" id="5420347at2"/>
<keyword evidence="1" id="KW-0547">Nucleotide-binding</keyword>
<dbReference type="GO" id="GO:0005524">
    <property type="term" value="F:ATP binding"/>
    <property type="evidence" value="ECO:0007669"/>
    <property type="project" value="UniProtKB-UniRule"/>
</dbReference>
<dbReference type="EMBL" id="FWFG01000064">
    <property type="protein sequence ID" value="SLM91847.1"/>
    <property type="molecule type" value="Genomic_DNA"/>
</dbReference>
<dbReference type="Pfam" id="PF02786">
    <property type="entry name" value="CPSase_L_D2"/>
    <property type="match status" value="1"/>
</dbReference>
<dbReference type="RefSeq" id="WP_087104012.1">
    <property type="nucleotide sequence ID" value="NZ_FWFG01000064.1"/>
</dbReference>
<keyword evidence="1" id="KW-0067">ATP-binding</keyword>
<dbReference type="GO" id="GO:0046872">
    <property type="term" value="F:metal ion binding"/>
    <property type="evidence" value="ECO:0007669"/>
    <property type="project" value="InterPro"/>
</dbReference>
<evidence type="ECO:0000259" key="2">
    <source>
        <dbReference type="PROSITE" id="PS50975"/>
    </source>
</evidence>
<dbReference type="EC" id="6.3.1.12" evidence="3"/>
<evidence type="ECO:0000256" key="1">
    <source>
        <dbReference type="PROSITE-ProRule" id="PRU00409"/>
    </source>
</evidence>
<dbReference type="GO" id="GO:0034025">
    <property type="term" value="F:D-aspartate ligase activity"/>
    <property type="evidence" value="ECO:0007669"/>
    <property type="project" value="UniProtKB-EC"/>
</dbReference>
<proteinExistence type="predicted"/>